<dbReference type="PROSITE" id="PS00019">
    <property type="entry name" value="ACTININ_1"/>
    <property type="match status" value="1"/>
</dbReference>
<dbReference type="GO" id="GO:0044877">
    <property type="term" value="F:protein-containing complex binding"/>
    <property type="evidence" value="ECO:0007669"/>
    <property type="project" value="UniProtKB-ARBA"/>
</dbReference>
<feature type="domain" description="Calponin-homology (CH)" evidence="8">
    <location>
        <begin position="41"/>
        <end position="145"/>
    </location>
</feature>
<dbReference type="InterPro" id="IPR001715">
    <property type="entry name" value="CH_dom"/>
</dbReference>
<evidence type="ECO:0000256" key="3">
    <source>
        <dbReference type="ARBA" id="ARBA00022737"/>
    </source>
</evidence>
<dbReference type="SMART" id="SM00150">
    <property type="entry name" value="SPEC"/>
    <property type="match status" value="2"/>
</dbReference>
<dbReference type="InterPro" id="IPR001589">
    <property type="entry name" value="Actinin_actin-bd_CS"/>
</dbReference>
<evidence type="ECO:0000313" key="11">
    <source>
        <dbReference type="Proteomes" id="UP000694402"/>
    </source>
</evidence>
<keyword evidence="4" id="KW-0106">Calcium</keyword>
<gene>
    <name evidence="10" type="primary">LOC112259856</name>
</gene>
<evidence type="ECO:0000256" key="2">
    <source>
        <dbReference type="ARBA" id="ARBA00022723"/>
    </source>
</evidence>
<sequence>MMAVETQAQYTTSYMMNEEHQYMTPEDEWDRDLLLDPAWEKQQRKTFTAWCNSHLRKAGTQIENIEDDFRNGLKLMLLLEVISGERLPKPDKGKMRFHKIANVNKALDFICSKGVKLVSIGAEEIVDGNTKMTLGMIWTIILRFAIQDISVEETSAKEGLLLWCQRKTAPYRNVNVQNFHISWKDGLALCALIHRHRPDLIDYSKLKKDDPIGNLNTAFEVAEKYLDIPKMLDAEDIVNTPKPDEKAIMTYVSCFYHAFAGAEQAETAANRICKVLAVNQENEKLMEEYEKLASELLEWIRKTIPWLENRTAEHHMRAMQQKLEDFRDYRRVHKPPRVQEKCQLEINFNTLQTKLRLSNRPAFMPSEGKMVSVITERGRERDGEGTGRGEVERWRELDGEIEREREKGRTTASEELLSMKDYESASLMEIRALMRKHEAFESDLAAHQDRVEQIAAIAQELNELDYHDASSVNTRCQGICDQWDNLGTLTQKRRDSLERVEKLWETIDQLYLEFAKRAAPFNNWMDGAMEDLQDMFIVHSTEEIHSLITAHDQFKATLPEADKERMATMGIQSEIVKIAQTYGIKLSGVNPYTNLSPQDITNKWETVKHLVPLRDQMLQEEVARQQANERLRRQFAAQANIIGPWIQTKMEEIGHVSVDIAGSLEEQMNSLKQYEQNIINYKCNIDKLEGDHQLSQESLIFDNKHTNYTMEHIRVGWEQLLTTIARTINEVENQILTRDAKGISQEQLNEFRASFNHFDRKRNGMMDPDDFRACLISMGYDLGEVEFARIMTLVDSNNTGVVTFQAFIDFMTRETAETDTADQVMASFKILASDKSYITVDELRRELPPEQAEYCISRMTRYIGADGPAGALDYISFSSALYGESDL</sequence>
<evidence type="ECO:0000256" key="6">
    <source>
        <dbReference type="ARBA" id="ARBA00023203"/>
    </source>
</evidence>
<proteinExistence type="inferred from homology"/>
<dbReference type="CDD" id="cd21214">
    <property type="entry name" value="CH_ACTN_rpt1"/>
    <property type="match status" value="1"/>
</dbReference>
<evidence type="ECO:0000259" key="9">
    <source>
        <dbReference type="PROSITE" id="PS50222"/>
    </source>
</evidence>
<keyword evidence="2" id="KW-0479">Metal-binding</keyword>
<reference evidence="10" key="2">
    <citation type="submission" date="2025-09" db="UniProtKB">
        <authorList>
            <consortium name="Ensembl"/>
        </authorList>
    </citation>
    <scope>IDENTIFICATION</scope>
</reference>
<dbReference type="SMART" id="SM01184">
    <property type="entry name" value="efhand_Ca_insen"/>
    <property type="match status" value="1"/>
</dbReference>
<dbReference type="GO" id="GO:0003779">
    <property type="term" value="F:actin binding"/>
    <property type="evidence" value="ECO:0007669"/>
    <property type="project" value="UniProtKB-KW"/>
</dbReference>
<dbReference type="FunFam" id="1.10.418.10:FF:000005">
    <property type="entry name" value="Actinin alpha 4"/>
    <property type="match status" value="1"/>
</dbReference>
<dbReference type="Pfam" id="PF00435">
    <property type="entry name" value="Spectrin"/>
    <property type="match status" value="4"/>
</dbReference>
<feature type="domain" description="EF-hand" evidence="9">
    <location>
        <begin position="746"/>
        <end position="781"/>
    </location>
</feature>
<dbReference type="PROSITE" id="PS50222">
    <property type="entry name" value="EF_HAND_2"/>
    <property type="match status" value="2"/>
</dbReference>
<dbReference type="SMART" id="SM00033">
    <property type="entry name" value="CH"/>
    <property type="match status" value="2"/>
</dbReference>
<dbReference type="PANTHER" id="PTHR11915">
    <property type="entry name" value="SPECTRIN/FILAMIN RELATED CYTOSKELETAL PROTEIN"/>
    <property type="match status" value="1"/>
</dbReference>
<evidence type="ECO:0008006" key="12">
    <source>
        <dbReference type="Google" id="ProtNLM"/>
    </source>
</evidence>
<dbReference type="GO" id="GO:0015629">
    <property type="term" value="C:actin cytoskeleton"/>
    <property type="evidence" value="ECO:0007669"/>
    <property type="project" value="UniProtKB-ARBA"/>
</dbReference>
<dbReference type="FunFam" id="1.20.58.60:FF:000005">
    <property type="entry name" value="Actinin alpha 1"/>
    <property type="match status" value="1"/>
</dbReference>
<dbReference type="FunFam" id="1.10.418.10:FF:000001">
    <property type="entry name" value="Actinin alpha 1"/>
    <property type="match status" value="1"/>
</dbReference>
<name>A0A8C8CIB8_ONCTS</name>
<comment type="similarity">
    <text evidence="1">Belongs to the alpha-actinin family.</text>
</comment>
<dbReference type="InterPro" id="IPR002017">
    <property type="entry name" value="Spectrin_repeat"/>
</dbReference>
<dbReference type="SUPFAM" id="SSF47576">
    <property type="entry name" value="Calponin-homology domain, CH-domain"/>
    <property type="match status" value="1"/>
</dbReference>
<dbReference type="GeneTree" id="ENSGT00940000153968"/>
<dbReference type="InterPro" id="IPR002048">
    <property type="entry name" value="EF_hand_dom"/>
</dbReference>
<evidence type="ECO:0000256" key="5">
    <source>
        <dbReference type="ARBA" id="ARBA00022990"/>
    </source>
</evidence>
<accession>A0A8C8CIB8</accession>
<evidence type="ECO:0000256" key="1">
    <source>
        <dbReference type="ARBA" id="ARBA00010255"/>
    </source>
</evidence>
<dbReference type="SMART" id="SM00054">
    <property type="entry name" value="EFh"/>
    <property type="match status" value="2"/>
</dbReference>
<keyword evidence="6" id="KW-0009">Actin-binding</keyword>
<dbReference type="FunFam" id="1.10.238.10:FF:000004">
    <property type="entry name" value="Actinin alpha 1"/>
    <property type="match status" value="1"/>
</dbReference>
<evidence type="ECO:0000313" key="10">
    <source>
        <dbReference type="Ensembl" id="ENSOTSP00005011976.2"/>
    </source>
</evidence>
<feature type="coiled-coil region" evidence="7">
    <location>
        <begin position="430"/>
        <end position="464"/>
    </location>
</feature>
<dbReference type="Ensembl" id="ENSOTST00005013150.2">
    <property type="protein sequence ID" value="ENSOTSP00005011976.2"/>
    <property type="gene ID" value="ENSOTSG00005005930.2"/>
</dbReference>
<keyword evidence="3" id="KW-0677">Repeat</keyword>
<keyword evidence="7" id="KW-0175">Coiled coil</keyword>
<feature type="coiled-coil region" evidence="7">
    <location>
        <begin position="275"/>
        <end position="302"/>
    </location>
</feature>
<keyword evidence="5" id="KW-0007">Acetylation</keyword>
<dbReference type="AlphaFoldDB" id="A0A8C8CIB8"/>
<dbReference type="Gene3D" id="1.10.238.10">
    <property type="entry name" value="EF-hand"/>
    <property type="match status" value="2"/>
</dbReference>
<dbReference type="InterPro" id="IPR036872">
    <property type="entry name" value="CH_dom_sf"/>
</dbReference>
<evidence type="ECO:0000256" key="7">
    <source>
        <dbReference type="SAM" id="Coils"/>
    </source>
</evidence>
<dbReference type="InterPro" id="IPR014837">
    <property type="entry name" value="EF-hand_Ca_insen"/>
</dbReference>
<dbReference type="Gene3D" id="1.10.418.10">
    <property type="entry name" value="Calponin-like domain"/>
    <property type="match status" value="2"/>
</dbReference>
<dbReference type="InterPro" id="IPR018159">
    <property type="entry name" value="Spectrin/alpha-actinin"/>
</dbReference>
<feature type="domain" description="Calponin-homology (CH)" evidence="8">
    <location>
        <begin position="154"/>
        <end position="260"/>
    </location>
</feature>
<evidence type="ECO:0000256" key="4">
    <source>
        <dbReference type="ARBA" id="ARBA00022837"/>
    </source>
</evidence>
<dbReference type="PROSITE" id="PS00020">
    <property type="entry name" value="ACTININ_2"/>
    <property type="match status" value="1"/>
</dbReference>
<organism evidence="10 11">
    <name type="scientific">Oncorhynchus tshawytscha</name>
    <name type="common">Chinook salmon</name>
    <name type="synonym">Salmo tshawytscha</name>
    <dbReference type="NCBI Taxonomy" id="74940"/>
    <lineage>
        <taxon>Eukaryota</taxon>
        <taxon>Metazoa</taxon>
        <taxon>Chordata</taxon>
        <taxon>Craniata</taxon>
        <taxon>Vertebrata</taxon>
        <taxon>Euteleostomi</taxon>
        <taxon>Actinopterygii</taxon>
        <taxon>Neopterygii</taxon>
        <taxon>Teleostei</taxon>
        <taxon>Protacanthopterygii</taxon>
        <taxon>Salmoniformes</taxon>
        <taxon>Salmonidae</taxon>
        <taxon>Salmoninae</taxon>
        <taxon>Oncorhynchus</taxon>
    </lineage>
</organism>
<feature type="domain" description="EF-hand" evidence="9">
    <location>
        <begin position="782"/>
        <end position="817"/>
    </location>
</feature>
<dbReference type="Pfam" id="PF08726">
    <property type="entry name" value="EFhand_Ca_insen"/>
    <property type="match status" value="1"/>
</dbReference>
<dbReference type="InterPro" id="IPR011992">
    <property type="entry name" value="EF-hand-dom_pair"/>
</dbReference>
<dbReference type="FunFam" id="1.20.58.60:FF:000004">
    <property type="entry name" value="Actinin alpha 1"/>
    <property type="match status" value="1"/>
</dbReference>
<dbReference type="FunFam" id="1.20.58.60:FF:000003">
    <property type="entry name" value="Actinin, alpha 1"/>
    <property type="match status" value="1"/>
</dbReference>
<dbReference type="Pfam" id="PF00307">
    <property type="entry name" value="CH"/>
    <property type="match status" value="2"/>
</dbReference>
<dbReference type="Proteomes" id="UP000694402">
    <property type="component" value="Unassembled WGS sequence"/>
</dbReference>
<dbReference type="SUPFAM" id="SSF47473">
    <property type="entry name" value="EF-hand"/>
    <property type="match status" value="1"/>
</dbReference>
<reference evidence="10" key="1">
    <citation type="submission" date="2025-08" db="UniProtKB">
        <authorList>
            <consortium name="Ensembl"/>
        </authorList>
    </citation>
    <scope>IDENTIFICATION</scope>
</reference>
<dbReference type="GO" id="GO:0005509">
    <property type="term" value="F:calcium ion binding"/>
    <property type="evidence" value="ECO:0007669"/>
    <property type="project" value="InterPro"/>
</dbReference>
<dbReference type="CDD" id="cd00176">
    <property type="entry name" value="SPEC"/>
    <property type="match status" value="1"/>
</dbReference>
<protein>
    <recommendedName>
        <fullName evidence="12">Actinin alpha 3b</fullName>
    </recommendedName>
</protein>
<dbReference type="FunFam" id="1.10.238.10:FF:000156">
    <property type="entry name" value="Actinin alpha 4"/>
    <property type="match status" value="1"/>
</dbReference>
<evidence type="ECO:0000259" key="8">
    <source>
        <dbReference type="PROSITE" id="PS50021"/>
    </source>
</evidence>
<dbReference type="CDD" id="cd00051">
    <property type="entry name" value="EFh"/>
    <property type="match status" value="1"/>
</dbReference>
<dbReference type="Gene3D" id="1.20.58.60">
    <property type="match status" value="3"/>
</dbReference>
<dbReference type="SUPFAM" id="SSF46966">
    <property type="entry name" value="Spectrin repeat"/>
    <property type="match status" value="4"/>
</dbReference>
<dbReference type="PROSITE" id="PS50021">
    <property type="entry name" value="CH"/>
    <property type="match status" value="2"/>
</dbReference>
<dbReference type="CDD" id="cd21216">
    <property type="entry name" value="CH_ACTN_rpt2"/>
    <property type="match status" value="1"/>
</dbReference>
<feature type="coiled-coil region" evidence="7">
    <location>
        <begin position="664"/>
        <end position="691"/>
    </location>
</feature>
<keyword evidence="11" id="KW-1185">Reference proteome</keyword>